<sequence>MPKFTGDSKGFSPALIWFVLFTVGFRLVGCTLPLSLGLGVIGGVAAGLIVAWWHNELLLNPNLNSKDKTSDAIVNKEVVQRDGHKYSKTSRGDAATLFGWLSGPEDRR</sequence>
<name>K9VPW6_9CYAN</name>
<gene>
    <name evidence="2" type="ORF">Osc7112_5925</name>
</gene>
<dbReference type="STRING" id="179408.Osc7112_5925"/>
<proteinExistence type="predicted"/>
<protein>
    <submittedName>
        <fullName evidence="2">Uncharacterized protein</fullName>
    </submittedName>
</protein>
<keyword evidence="1" id="KW-0812">Transmembrane</keyword>
<evidence type="ECO:0000313" key="2">
    <source>
        <dbReference type="EMBL" id="AFZ10123.1"/>
    </source>
</evidence>
<dbReference type="Proteomes" id="UP000010478">
    <property type="component" value="Chromosome"/>
</dbReference>
<organism evidence="2 3">
    <name type="scientific">Phormidium nigroviride PCC 7112</name>
    <dbReference type="NCBI Taxonomy" id="179408"/>
    <lineage>
        <taxon>Bacteria</taxon>
        <taxon>Bacillati</taxon>
        <taxon>Cyanobacteriota</taxon>
        <taxon>Cyanophyceae</taxon>
        <taxon>Oscillatoriophycideae</taxon>
        <taxon>Oscillatoriales</taxon>
        <taxon>Oscillatoriaceae</taxon>
        <taxon>Phormidium</taxon>
    </lineage>
</organism>
<dbReference type="KEGG" id="oni:Osc7112_5925"/>
<dbReference type="AlphaFoldDB" id="K9VPW6"/>
<reference evidence="2 3" key="1">
    <citation type="submission" date="2012-05" db="EMBL/GenBank/DDBJ databases">
        <title>Finished chromosome of genome of Oscillatoria sp. PCC 7112.</title>
        <authorList>
            <consortium name="US DOE Joint Genome Institute"/>
            <person name="Gugger M."/>
            <person name="Coursin T."/>
            <person name="Rippka R."/>
            <person name="Tandeau De Marsac N."/>
            <person name="Huntemann M."/>
            <person name="Wei C.-L."/>
            <person name="Han J."/>
            <person name="Detter J.C."/>
            <person name="Han C."/>
            <person name="Tapia R."/>
            <person name="Davenport K."/>
            <person name="Daligault H."/>
            <person name="Erkkila T."/>
            <person name="Gu W."/>
            <person name="Munk A.C.C."/>
            <person name="Teshima H."/>
            <person name="Xu Y."/>
            <person name="Chain P."/>
            <person name="Chen A."/>
            <person name="Krypides N."/>
            <person name="Mavromatis K."/>
            <person name="Markowitz V."/>
            <person name="Szeto E."/>
            <person name="Ivanova N."/>
            <person name="Mikhailova N."/>
            <person name="Ovchinnikova G."/>
            <person name="Pagani I."/>
            <person name="Pati A."/>
            <person name="Goodwin L."/>
            <person name="Peters L."/>
            <person name="Pitluck S."/>
            <person name="Woyke T."/>
            <person name="Kerfeld C."/>
        </authorList>
    </citation>
    <scope>NUCLEOTIDE SEQUENCE [LARGE SCALE GENOMIC DNA]</scope>
    <source>
        <strain evidence="2 3">PCC 7112</strain>
    </source>
</reference>
<evidence type="ECO:0000256" key="1">
    <source>
        <dbReference type="SAM" id="Phobius"/>
    </source>
</evidence>
<feature type="transmembrane region" description="Helical" evidence="1">
    <location>
        <begin position="36"/>
        <end position="54"/>
    </location>
</feature>
<dbReference type="HOGENOM" id="CLU_2219327_0_0_3"/>
<feature type="transmembrane region" description="Helical" evidence="1">
    <location>
        <begin position="12"/>
        <end position="29"/>
    </location>
</feature>
<keyword evidence="1" id="KW-1133">Transmembrane helix</keyword>
<accession>K9VPW6</accession>
<dbReference type="eggNOG" id="ENOG5033XQE">
    <property type="taxonomic scope" value="Bacteria"/>
</dbReference>
<dbReference type="EMBL" id="CP003614">
    <property type="protein sequence ID" value="AFZ10123.1"/>
    <property type="molecule type" value="Genomic_DNA"/>
</dbReference>
<keyword evidence="3" id="KW-1185">Reference proteome</keyword>
<evidence type="ECO:0000313" key="3">
    <source>
        <dbReference type="Proteomes" id="UP000010478"/>
    </source>
</evidence>
<keyword evidence="1" id="KW-0472">Membrane</keyword>
<dbReference type="OrthoDB" id="462129at2"/>